<sequence>MAAFTALDIIVLLLVGGAAVLGFLRGFTTEVLSLLAWIVAVFAVKMFHEPTTLLVRDWVGTEGGAMVLAFALVFGLTFLAGRLTARAVGRRTRQSALGSFDRVLGIGFGALKGLIIATVIYLGVSLVYDTLYGGRSQRPEWMAKSYTYPLLDASSRALVDFVEERQEDGGASDNGASASNASK</sequence>
<accession>A0ABS7PME1</accession>
<dbReference type="EMBL" id="JAINVV010000001">
    <property type="protein sequence ID" value="MBY8821219.1"/>
    <property type="molecule type" value="Genomic_DNA"/>
</dbReference>
<proteinExistence type="predicted"/>
<reference evidence="6 7" key="1">
    <citation type="submission" date="2021-08" db="EMBL/GenBank/DDBJ databases">
        <authorList>
            <person name="Tuo L."/>
        </authorList>
    </citation>
    <scope>NUCLEOTIDE SEQUENCE [LARGE SCALE GENOMIC DNA]</scope>
    <source>
        <strain evidence="6 7">JCM 31229</strain>
    </source>
</reference>
<evidence type="ECO:0000313" key="7">
    <source>
        <dbReference type="Proteomes" id="UP000706039"/>
    </source>
</evidence>
<evidence type="ECO:0000256" key="1">
    <source>
        <dbReference type="ARBA" id="ARBA00004141"/>
    </source>
</evidence>
<evidence type="ECO:0000256" key="2">
    <source>
        <dbReference type="ARBA" id="ARBA00022692"/>
    </source>
</evidence>
<keyword evidence="4 5" id="KW-0472">Membrane</keyword>
<feature type="transmembrane region" description="Helical" evidence="5">
    <location>
        <begin position="6"/>
        <end position="24"/>
    </location>
</feature>
<comment type="subcellular location">
    <subcellularLocation>
        <location evidence="1">Membrane</location>
        <topology evidence="1">Multi-pass membrane protein</topology>
    </subcellularLocation>
</comment>
<feature type="transmembrane region" description="Helical" evidence="5">
    <location>
        <begin position="103"/>
        <end position="128"/>
    </location>
</feature>
<keyword evidence="2 5" id="KW-0812">Transmembrane</keyword>
<comment type="caution">
    <text evidence="6">The sequence shown here is derived from an EMBL/GenBank/DDBJ whole genome shotgun (WGS) entry which is preliminary data.</text>
</comment>
<dbReference type="InterPro" id="IPR052719">
    <property type="entry name" value="CvpA-like"/>
</dbReference>
<dbReference type="RefSeq" id="WP_222988296.1">
    <property type="nucleotide sequence ID" value="NZ_JAINVV010000001.1"/>
</dbReference>
<keyword evidence="3 5" id="KW-1133">Transmembrane helix</keyword>
<dbReference type="PANTHER" id="PTHR36926">
    <property type="entry name" value="COLICIN V PRODUCTION PROTEIN"/>
    <property type="match status" value="1"/>
</dbReference>
<dbReference type="Proteomes" id="UP000706039">
    <property type="component" value="Unassembled WGS sequence"/>
</dbReference>
<evidence type="ECO:0000256" key="3">
    <source>
        <dbReference type="ARBA" id="ARBA00022989"/>
    </source>
</evidence>
<organism evidence="6 7">
    <name type="scientific">Sphingomonas colocasiae</name>
    <dbReference type="NCBI Taxonomy" id="1848973"/>
    <lineage>
        <taxon>Bacteria</taxon>
        <taxon>Pseudomonadati</taxon>
        <taxon>Pseudomonadota</taxon>
        <taxon>Alphaproteobacteria</taxon>
        <taxon>Sphingomonadales</taxon>
        <taxon>Sphingomonadaceae</taxon>
        <taxon>Sphingomonas</taxon>
    </lineage>
</organism>
<feature type="transmembrane region" description="Helical" evidence="5">
    <location>
        <begin position="31"/>
        <end position="48"/>
    </location>
</feature>
<feature type="transmembrane region" description="Helical" evidence="5">
    <location>
        <begin position="63"/>
        <end position="83"/>
    </location>
</feature>
<protein>
    <submittedName>
        <fullName evidence="6">CvpA family protein</fullName>
    </submittedName>
</protein>
<dbReference type="InterPro" id="IPR003825">
    <property type="entry name" value="Colicin-V_CvpA"/>
</dbReference>
<keyword evidence="7" id="KW-1185">Reference proteome</keyword>
<evidence type="ECO:0000313" key="6">
    <source>
        <dbReference type="EMBL" id="MBY8821219.1"/>
    </source>
</evidence>
<dbReference type="PANTHER" id="PTHR36926:SF1">
    <property type="entry name" value="COLICIN V PRODUCTION PROTEIN"/>
    <property type="match status" value="1"/>
</dbReference>
<name>A0ABS7PME1_9SPHN</name>
<evidence type="ECO:0000256" key="4">
    <source>
        <dbReference type="ARBA" id="ARBA00023136"/>
    </source>
</evidence>
<gene>
    <name evidence="6" type="ORF">K7G82_02885</name>
</gene>
<dbReference type="Pfam" id="PF02674">
    <property type="entry name" value="Colicin_V"/>
    <property type="match status" value="1"/>
</dbReference>
<evidence type="ECO:0000256" key="5">
    <source>
        <dbReference type="SAM" id="Phobius"/>
    </source>
</evidence>